<gene>
    <name evidence="1" type="ORF">LCI18_006442</name>
</gene>
<evidence type="ECO:0000313" key="1">
    <source>
        <dbReference type="EMBL" id="UPK95507.1"/>
    </source>
</evidence>
<proteinExistence type="predicted"/>
<dbReference type="Proteomes" id="UP000830768">
    <property type="component" value="Chromosome 5"/>
</dbReference>
<sequence>MASLFEPRHSALSSDDDSSKLLNLSSFLGPTKIPFSLLIRGSSSRNRWNSQGNIDTVDAGAVGLPSDLANVLSSQRSLASAMHRLPHAYIKISNKLYEVDRDIANLARRRHTPDDRARWRNWALIVTYRSIPWKYLETVSDDPTLVFPHLSHTLRACSDGFPGLSDAVKIDLGLTLVEASRFSDMTWKQFTIEQAKRVSVGVESPYLASRIALAECVLNRIEGSMLRSAANLAHRSSEETTPDERMHSIAGQHAIQRALNFMQIEALKSAEEVLETWCPLSETPSPMEQAVDFRKAIVQGRSLRQRGEIHACIIKLNAGRNLSEQPSDIVFDEDLRDLICELADALRELVLYTWAENILRSEIERREESYIPVIGKGLLELSLAEVLFARGQYHNAEVLCLSALKEFPRLKYEKIRAYIILAKVYHVISNFDKAHSYWTMALEVINRFPSESSRTSRIILRSLCDAAGNDELREQYQQQLARLGDEEEAGDVKIWIGGMPGWEKYLENRESKAQAN</sequence>
<reference evidence="1" key="1">
    <citation type="submission" date="2021-11" db="EMBL/GenBank/DDBJ databases">
        <title>Fusarium solani-melongenae Genome sequencing and assembly.</title>
        <authorList>
            <person name="Xie S."/>
            <person name="Huang L."/>
            <person name="Zhang X."/>
        </authorList>
    </citation>
    <scope>NUCLEOTIDE SEQUENCE</scope>
    <source>
        <strain evidence="1">CRI 24-3</strain>
    </source>
</reference>
<accession>A0ACD3Z2T6</accession>
<organism evidence="1 2">
    <name type="scientific">Fusarium solani subsp. cucurbitae</name>
    <name type="common">Neocosmosporum cucurbitae</name>
    <dbReference type="NCBI Taxonomy" id="2747967"/>
    <lineage>
        <taxon>Eukaryota</taxon>
        <taxon>Fungi</taxon>
        <taxon>Dikarya</taxon>
        <taxon>Ascomycota</taxon>
        <taxon>Pezizomycotina</taxon>
        <taxon>Sordariomycetes</taxon>
        <taxon>Hypocreomycetidae</taxon>
        <taxon>Hypocreales</taxon>
        <taxon>Nectriaceae</taxon>
        <taxon>Fusarium</taxon>
        <taxon>Fusarium solani species complex</taxon>
    </lineage>
</organism>
<name>A0ACD3Z2T6_FUSSC</name>
<evidence type="ECO:0000313" key="2">
    <source>
        <dbReference type="Proteomes" id="UP000830768"/>
    </source>
</evidence>
<dbReference type="EMBL" id="CP090034">
    <property type="protein sequence ID" value="UPK95507.1"/>
    <property type="molecule type" value="Genomic_DNA"/>
</dbReference>
<keyword evidence="2" id="KW-1185">Reference proteome</keyword>
<protein>
    <submittedName>
        <fullName evidence="1">Uncharacterized protein</fullName>
    </submittedName>
</protein>